<gene>
    <name evidence="2" type="ORF">CR492_07870</name>
</gene>
<feature type="region of interest" description="Disordered" evidence="1">
    <location>
        <begin position="1"/>
        <end position="60"/>
    </location>
</feature>
<dbReference type="EMBL" id="PDZR01000006">
    <property type="protein sequence ID" value="PNG26592.1"/>
    <property type="molecule type" value="Genomic_DNA"/>
</dbReference>
<dbReference type="Proteomes" id="UP000236286">
    <property type="component" value="Unassembled WGS sequence"/>
</dbReference>
<feature type="compositionally biased region" description="Polar residues" evidence="1">
    <location>
        <begin position="51"/>
        <end position="60"/>
    </location>
</feature>
<reference evidence="2 3" key="1">
    <citation type="submission" date="2017-10" db="EMBL/GenBank/DDBJ databases">
        <title>Genome announcement of Methylocella silvestris TVC from permafrost.</title>
        <authorList>
            <person name="Wang J."/>
            <person name="Geng K."/>
            <person name="Ul-Haque F."/>
            <person name="Crombie A.T."/>
            <person name="Street L.E."/>
            <person name="Wookey P.A."/>
            <person name="Murrell J.C."/>
            <person name="Pratscher J."/>
        </authorList>
    </citation>
    <scope>NUCLEOTIDE SEQUENCE [LARGE SCALE GENOMIC DNA]</scope>
    <source>
        <strain evidence="2 3">TVC</strain>
    </source>
</reference>
<evidence type="ECO:0000313" key="3">
    <source>
        <dbReference type="Proteomes" id="UP000236286"/>
    </source>
</evidence>
<organism evidence="2 3">
    <name type="scientific">Methylocella silvestris</name>
    <dbReference type="NCBI Taxonomy" id="199596"/>
    <lineage>
        <taxon>Bacteria</taxon>
        <taxon>Pseudomonadati</taxon>
        <taxon>Pseudomonadota</taxon>
        <taxon>Alphaproteobacteria</taxon>
        <taxon>Hyphomicrobiales</taxon>
        <taxon>Beijerinckiaceae</taxon>
        <taxon>Methylocella</taxon>
    </lineage>
</organism>
<comment type="caution">
    <text evidence="2">The sequence shown here is derived from an EMBL/GenBank/DDBJ whole genome shotgun (WGS) entry which is preliminary data.</text>
</comment>
<evidence type="ECO:0000256" key="1">
    <source>
        <dbReference type="SAM" id="MobiDB-lite"/>
    </source>
</evidence>
<name>A0A2J7TIJ0_METSI</name>
<sequence>MPVARSGARQDAPLRPQRIATEDATSASDHIKKGGFAGPMTANRKFHAGQLKSQGSARHD</sequence>
<accession>A0A2J7TIJ0</accession>
<protein>
    <submittedName>
        <fullName evidence="2">Uncharacterized protein</fullName>
    </submittedName>
</protein>
<proteinExistence type="predicted"/>
<evidence type="ECO:0000313" key="2">
    <source>
        <dbReference type="EMBL" id="PNG26592.1"/>
    </source>
</evidence>
<dbReference type="AlphaFoldDB" id="A0A2J7TIJ0"/>